<evidence type="ECO:0000313" key="1">
    <source>
        <dbReference type="EMBL" id="SKB40218.1"/>
    </source>
</evidence>
<proteinExistence type="predicted"/>
<dbReference type="Proteomes" id="UP000189981">
    <property type="component" value="Unassembled WGS sequence"/>
</dbReference>
<accession>A0A1T5AYY0</accession>
<sequence>MKTQKAKFALLKKSGCFTFGKSKSHTAPFSDSTIVITTTVTFALPRNS</sequence>
<dbReference type="STRING" id="572036.SAMN05661099_1150"/>
<protein>
    <submittedName>
        <fullName evidence="1">Uncharacterized protein</fullName>
    </submittedName>
</protein>
<dbReference type="AlphaFoldDB" id="A0A1T5AYY0"/>
<keyword evidence="2" id="KW-1185">Reference proteome</keyword>
<organism evidence="1 2">
    <name type="scientific">Daejeonella lutea</name>
    <dbReference type="NCBI Taxonomy" id="572036"/>
    <lineage>
        <taxon>Bacteria</taxon>
        <taxon>Pseudomonadati</taxon>
        <taxon>Bacteroidota</taxon>
        <taxon>Sphingobacteriia</taxon>
        <taxon>Sphingobacteriales</taxon>
        <taxon>Sphingobacteriaceae</taxon>
        <taxon>Daejeonella</taxon>
    </lineage>
</organism>
<evidence type="ECO:0000313" key="2">
    <source>
        <dbReference type="Proteomes" id="UP000189981"/>
    </source>
</evidence>
<dbReference type="EMBL" id="FUYR01000001">
    <property type="protein sequence ID" value="SKB40218.1"/>
    <property type="molecule type" value="Genomic_DNA"/>
</dbReference>
<name>A0A1T5AYY0_9SPHI</name>
<reference evidence="2" key="1">
    <citation type="submission" date="2017-02" db="EMBL/GenBank/DDBJ databases">
        <authorList>
            <person name="Varghese N."/>
            <person name="Submissions S."/>
        </authorList>
    </citation>
    <scope>NUCLEOTIDE SEQUENCE [LARGE SCALE GENOMIC DNA]</scope>
    <source>
        <strain evidence="2">DSM 22385</strain>
    </source>
</reference>
<gene>
    <name evidence="1" type="ORF">SAMN05661099_1150</name>
</gene>